<feature type="domain" description="N-acetyltransferase" evidence="1">
    <location>
        <begin position="1"/>
        <end position="160"/>
    </location>
</feature>
<dbReference type="RefSeq" id="WP_376846299.1">
    <property type="nucleotide sequence ID" value="NZ_JBHSFW010000006.1"/>
</dbReference>
<reference evidence="3" key="1">
    <citation type="journal article" date="2019" name="Int. J. Syst. Evol. Microbiol.">
        <title>The Global Catalogue of Microorganisms (GCM) 10K type strain sequencing project: providing services to taxonomists for standard genome sequencing and annotation.</title>
        <authorList>
            <consortium name="The Broad Institute Genomics Platform"/>
            <consortium name="The Broad Institute Genome Sequencing Center for Infectious Disease"/>
            <person name="Wu L."/>
            <person name="Ma J."/>
        </authorList>
    </citation>
    <scope>NUCLEOTIDE SEQUENCE [LARGE SCALE GENOMIC DNA]</scope>
    <source>
        <strain evidence="3">CGMCC 1.16306</strain>
    </source>
</reference>
<dbReference type="GO" id="GO:0016746">
    <property type="term" value="F:acyltransferase activity"/>
    <property type="evidence" value="ECO:0007669"/>
    <property type="project" value="UniProtKB-KW"/>
</dbReference>
<accession>A0ABV9GQJ1</accession>
<comment type="caution">
    <text evidence="2">The sequence shown here is derived from an EMBL/GenBank/DDBJ whole genome shotgun (WGS) entry which is preliminary data.</text>
</comment>
<protein>
    <submittedName>
        <fullName evidence="2">GNAT family N-acetyltransferase</fullName>
        <ecNumber evidence="2">2.3.1.-</ecNumber>
    </submittedName>
</protein>
<dbReference type="CDD" id="cd04301">
    <property type="entry name" value="NAT_SF"/>
    <property type="match status" value="1"/>
</dbReference>
<keyword evidence="2" id="KW-0012">Acyltransferase</keyword>
<dbReference type="PANTHER" id="PTHR37817">
    <property type="entry name" value="N-ACETYLTRANSFERASE EIS"/>
    <property type="match status" value="1"/>
</dbReference>
<dbReference type="InterPro" id="IPR051554">
    <property type="entry name" value="Acetyltransferase_Eis"/>
</dbReference>
<organism evidence="2 3">
    <name type="scientific">Camelliibacillus cellulosilyticus</name>
    <dbReference type="NCBI Taxonomy" id="2174486"/>
    <lineage>
        <taxon>Bacteria</taxon>
        <taxon>Bacillati</taxon>
        <taxon>Bacillota</taxon>
        <taxon>Bacilli</taxon>
        <taxon>Bacillales</taxon>
        <taxon>Sporolactobacillaceae</taxon>
        <taxon>Camelliibacillus</taxon>
    </lineage>
</organism>
<dbReference type="SUPFAM" id="SSF55729">
    <property type="entry name" value="Acyl-CoA N-acyltransferases (Nat)"/>
    <property type="match status" value="1"/>
</dbReference>
<dbReference type="PANTHER" id="PTHR37817:SF1">
    <property type="entry name" value="N-ACETYLTRANSFERASE EIS"/>
    <property type="match status" value="1"/>
</dbReference>
<proteinExistence type="predicted"/>
<dbReference type="InterPro" id="IPR000182">
    <property type="entry name" value="GNAT_dom"/>
</dbReference>
<name>A0ABV9GQJ1_9BACL</name>
<dbReference type="Proteomes" id="UP001596022">
    <property type="component" value="Unassembled WGS sequence"/>
</dbReference>
<keyword evidence="3" id="KW-1185">Reference proteome</keyword>
<dbReference type="Pfam" id="PF13527">
    <property type="entry name" value="Acetyltransf_9"/>
    <property type="match status" value="1"/>
</dbReference>
<sequence length="368" mass="40776">MEIRRLKQEEAASAVQLSDQVFRDSEQKSMGAAFPTLFLPEVIDHSYGCFIDGKLVSFMGLSPGVLRVGPAKLSIYSLGSVCTDPKSRGKGYASKILEAIMGDMRQTDASLMLISGGRSLYTRVGCHPFGKTKTFYVKKEDVTQNVRPDTATFREAKTTDILGIARLAAERKVAYEQTVHDIALLIKSEAYASCIKRQHRVWVAERQGELAAYLIFALPYRKDVETDAVAIEWGGEAELVKALVDVTLQRLSLVQFKLCVPWFETALINAFNHVEMKSGVNYGTVYVSDPKKLFHQLTPYLDDHHPEFLQKTAVKISKIGVELEYDGKIIKLAPDAFISFLFTPGDGIVPGIGNLAVPLPYTAGLNYI</sequence>
<dbReference type="EMBL" id="JBHSFW010000006">
    <property type="protein sequence ID" value="MFC4619203.1"/>
    <property type="molecule type" value="Genomic_DNA"/>
</dbReference>
<dbReference type="EC" id="2.3.1.-" evidence="2"/>
<dbReference type="Gene3D" id="3.40.630.30">
    <property type="match status" value="1"/>
</dbReference>
<keyword evidence="2" id="KW-0808">Transferase</keyword>
<gene>
    <name evidence="2" type="ORF">ACFO4N_10805</name>
</gene>
<evidence type="ECO:0000313" key="2">
    <source>
        <dbReference type="EMBL" id="MFC4619203.1"/>
    </source>
</evidence>
<dbReference type="InterPro" id="IPR016181">
    <property type="entry name" value="Acyl_CoA_acyltransferase"/>
</dbReference>
<evidence type="ECO:0000259" key="1">
    <source>
        <dbReference type="PROSITE" id="PS51186"/>
    </source>
</evidence>
<dbReference type="PROSITE" id="PS51186">
    <property type="entry name" value="GNAT"/>
    <property type="match status" value="1"/>
</dbReference>
<evidence type="ECO:0000313" key="3">
    <source>
        <dbReference type="Proteomes" id="UP001596022"/>
    </source>
</evidence>